<evidence type="ECO:0000256" key="5">
    <source>
        <dbReference type="ARBA" id="ARBA00022592"/>
    </source>
</evidence>
<evidence type="ECO:0000256" key="10">
    <source>
        <dbReference type="RuleBase" id="RU363054"/>
    </source>
</evidence>
<name>A0A7M1SZ64_9MICO</name>
<evidence type="ECO:0000256" key="8">
    <source>
        <dbReference type="ARBA" id="ARBA00023136"/>
    </source>
</evidence>
<dbReference type="InterPro" id="IPR051124">
    <property type="entry name" value="Phosphate_Transport_Permease"/>
</dbReference>
<dbReference type="EMBL" id="CP063169">
    <property type="protein sequence ID" value="QOR72839.1"/>
    <property type="molecule type" value="Genomic_DNA"/>
</dbReference>
<evidence type="ECO:0000313" key="12">
    <source>
        <dbReference type="EMBL" id="QOR72839.1"/>
    </source>
</evidence>
<reference evidence="12 13" key="1">
    <citation type="submission" date="2020-10" db="EMBL/GenBank/DDBJ databases">
        <title>Haloactinobacterium sp. RN3S43, a bacterium isolated from saline soil.</title>
        <authorList>
            <person name="Sun J.-Q."/>
        </authorList>
    </citation>
    <scope>NUCLEOTIDE SEQUENCE [LARGE SCALE GENOMIC DNA]</scope>
    <source>
        <strain evidence="12 13">RN3S43</strain>
    </source>
</reference>
<sequence length="286" mass="30773">MILVTLAAVAIFLLYRAWPALVANAEEFADVNFIEGNLWVWVAPLLFGTVLASIIALAVAMPLSIGIALFISHYAPRRLAQLLGYIIDLLAAIPSVIVGLWGASWLMPLVDPLFAWLSSNLGFIPLFADYTPPARNITTGGLVLAIMIVPIITATIREVFLQTPRLHEEASLALGSTRWEMIRQAVLPFGRSGMISAAMLGLGRALGETMAILLILSPGYSINFNLLQAGQHNTIAANIALHFPESSGIAVDALIASGLILFAVTFGVNMIARWIINRRAEFSGAN</sequence>
<dbReference type="InterPro" id="IPR000515">
    <property type="entry name" value="MetI-like"/>
</dbReference>
<dbReference type="KEGG" id="halt:IM660_16340"/>
<organism evidence="12 13">
    <name type="scientific">Ruania alkalisoli</name>
    <dbReference type="NCBI Taxonomy" id="2779775"/>
    <lineage>
        <taxon>Bacteria</taxon>
        <taxon>Bacillati</taxon>
        <taxon>Actinomycetota</taxon>
        <taxon>Actinomycetes</taxon>
        <taxon>Micrococcales</taxon>
        <taxon>Ruaniaceae</taxon>
        <taxon>Ruania</taxon>
    </lineage>
</organism>
<dbReference type="GO" id="GO:0005315">
    <property type="term" value="F:phosphate transmembrane transporter activity"/>
    <property type="evidence" value="ECO:0007669"/>
    <property type="project" value="InterPro"/>
</dbReference>
<keyword evidence="4 10" id="KW-1003">Cell membrane</keyword>
<feature type="transmembrane region" description="Helical" evidence="9">
    <location>
        <begin position="38"/>
        <end position="71"/>
    </location>
</feature>
<dbReference type="Pfam" id="PF00528">
    <property type="entry name" value="BPD_transp_1"/>
    <property type="match status" value="1"/>
</dbReference>
<proteinExistence type="inferred from homology"/>
<protein>
    <recommendedName>
        <fullName evidence="10">Phosphate transport system permease protein</fullName>
    </recommendedName>
</protein>
<feature type="transmembrane region" description="Helical" evidence="9">
    <location>
        <begin position="249"/>
        <end position="272"/>
    </location>
</feature>
<keyword evidence="13" id="KW-1185">Reference proteome</keyword>
<evidence type="ECO:0000256" key="1">
    <source>
        <dbReference type="ARBA" id="ARBA00004651"/>
    </source>
</evidence>
<dbReference type="Gene3D" id="1.10.3720.10">
    <property type="entry name" value="MetI-like"/>
    <property type="match status" value="1"/>
</dbReference>
<dbReference type="InterPro" id="IPR011864">
    <property type="entry name" value="Phosphate_PstC"/>
</dbReference>
<dbReference type="SUPFAM" id="SSF161098">
    <property type="entry name" value="MetI-like"/>
    <property type="match status" value="1"/>
</dbReference>
<feature type="transmembrane region" description="Helical" evidence="9">
    <location>
        <begin position="210"/>
        <end position="229"/>
    </location>
</feature>
<feature type="transmembrane region" description="Helical" evidence="9">
    <location>
        <begin position="83"/>
        <end position="107"/>
    </location>
</feature>
<dbReference type="AlphaFoldDB" id="A0A7M1SZ64"/>
<evidence type="ECO:0000259" key="11">
    <source>
        <dbReference type="PROSITE" id="PS50928"/>
    </source>
</evidence>
<keyword evidence="6 9" id="KW-0812">Transmembrane</keyword>
<dbReference type="PANTHER" id="PTHR30425:SF1">
    <property type="entry name" value="PHOSPHATE TRANSPORT SYSTEM PERMEASE PROTEIN PSTC"/>
    <property type="match status" value="1"/>
</dbReference>
<evidence type="ECO:0000256" key="7">
    <source>
        <dbReference type="ARBA" id="ARBA00022989"/>
    </source>
</evidence>
<keyword evidence="5 10" id="KW-0592">Phosphate transport</keyword>
<comment type="function">
    <text evidence="10">Part of the binding-protein-dependent transport system for phosphate; probably responsible for the translocation of the substrate across the membrane.</text>
</comment>
<dbReference type="GO" id="GO:0006817">
    <property type="term" value="P:phosphate ion transport"/>
    <property type="evidence" value="ECO:0007669"/>
    <property type="project" value="UniProtKB-KW"/>
</dbReference>
<keyword evidence="7 9" id="KW-1133">Transmembrane helix</keyword>
<evidence type="ECO:0000313" key="13">
    <source>
        <dbReference type="Proteomes" id="UP000593758"/>
    </source>
</evidence>
<evidence type="ECO:0000256" key="3">
    <source>
        <dbReference type="ARBA" id="ARBA00022448"/>
    </source>
</evidence>
<keyword evidence="8 9" id="KW-0472">Membrane</keyword>
<keyword evidence="3 9" id="KW-0813">Transport</keyword>
<dbReference type="CDD" id="cd06261">
    <property type="entry name" value="TM_PBP2"/>
    <property type="match status" value="1"/>
</dbReference>
<comment type="similarity">
    <text evidence="2 10">Belongs to the binding-protein-dependent transport system permease family. CysTW subfamily.</text>
</comment>
<gene>
    <name evidence="12" type="primary">pstC</name>
    <name evidence="12" type="ORF">IM660_16340</name>
</gene>
<accession>A0A7M1SZ64</accession>
<dbReference type="PROSITE" id="PS50928">
    <property type="entry name" value="ABC_TM1"/>
    <property type="match status" value="1"/>
</dbReference>
<dbReference type="GO" id="GO:0005886">
    <property type="term" value="C:plasma membrane"/>
    <property type="evidence" value="ECO:0007669"/>
    <property type="project" value="UniProtKB-SubCell"/>
</dbReference>
<evidence type="ECO:0000256" key="9">
    <source>
        <dbReference type="RuleBase" id="RU363032"/>
    </source>
</evidence>
<evidence type="ECO:0000256" key="2">
    <source>
        <dbReference type="ARBA" id="ARBA00007069"/>
    </source>
</evidence>
<dbReference type="Proteomes" id="UP000593758">
    <property type="component" value="Chromosome"/>
</dbReference>
<comment type="caution">
    <text evidence="10">Lacks conserved residue(s) required for the propagation of feature annotation.</text>
</comment>
<feature type="transmembrane region" description="Helical" evidence="9">
    <location>
        <begin position="142"/>
        <end position="161"/>
    </location>
</feature>
<evidence type="ECO:0000256" key="4">
    <source>
        <dbReference type="ARBA" id="ARBA00022475"/>
    </source>
</evidence>
<dbReference type="InterPro" id="IPR035906">
    <property type="entry name" value="MetI-like_sf"/>
</dbReference>
<feature type="domain" description="ABC transmembrane type-1" evidence="11">
    <location>
        <begin position="46"/>
        <end position="272"/>
    </location>
</feature>
<dbReference type="PANTHER" id="PTHR30425">
    <property type="entry name" value="PHOSPHATE TRANSPORT SYSTEM PERMEASE PROTEIN PST"/>
    <property type="match status" value="1"/>
</dbReference>
<evidence type="ECO:0000256" key="6">
    <source>
        <dbReference type="ARBA" id="ARBA00022692"/>
    </source>
</evidence>
<dbReference type="NCBIfam" id="TIGR02138">
    <property type="entry name" value="phosphate_pstC"/>
    <property type="match status" value="1"/>
</dbReference>
<comment type="subcellular location">
    <subcellularLocation>
        <location evidence="1 9">Cell membrane</location>
        <topology evidence="1 9">Multi-pass membrane protein</topology>
    </subcellularLocation>
</comment>